<dbReference type="SUPFAM" id="SSF52833">
    <property type="entry name" value="Thioredoxin-like"/>
    <property type="match status" value="1"/>
</dbReference>
<dbReference type="InterPro" id="IPR036249">
    <property type="entry name" value="Thioredoxin-like_sf"/>
</dbReference>
<keyword evidence="3" id="KW-1185">Reference proteome</keyword>
<gene>
    <name evidence="2" type="ORF">LQ567_07735</name>
</gene>
<accession>A0ABS8PRX9</accession>
<dbReference type="Gene3D" id="3.40.30.10">
    <property type="entry name" value="Glutaredoxin"/>
    <property type="match status" value="1"/>
</dbReference>
<dbReference type="InterPro" id="IPR013766">
    <property type="entry name" value="Thioredoxin_domain"/>
</dbReference>
<comment type="caution">
    <text evidence="2">The sequence shown here is derived from an EMBL/GenBank/DDBJ whole genome shotgun (WGS) entry which is preliminary data.</text>
</comment>
<dbReference type="CDD" id="cd01659">
    <property type="entry name" value="TRX_superfamily"/>
    <property type="match status" value="1"/>
</dbReference>
<name>A0ABS8PRX9_9BACT</name>
<dbReference type="RefSeq" id="WP_231003823.1">
    <property type="nucleotide sequence ID" value="NZ_JAJNEC010000004.1"/>
</dbReference>
<evidence type="ECO:0000313" key="2">
    <source>
        <dbReference type="EMBL" id="MCD2422646.1"/>
    </source>
</evidence>
<protein>
    <submittedName>
        <fullName evidence="2">Redoxin domain-containing protein</fullName>
    </submittedName>
</protein>
<proteinExistence type="predicted"/>
<dbReference type="EMBL" id="JAJNEC010000004">
    <property type="protein sequence ID" value="MCD2422646.1"/>
    <property type="molecule type" value="Genomic_DNA"/>
</dbReference>
<dbReference type="PROSITE" id="PS51352">
    <property type="entry name" value="THIOREDOXIN_2"/>
    <property type="match status" value="1"/>
</dbReference>
<reference evidence="2 3" key="1">
    <citation type="submission" date="2021-11" db="EMBL/GenBank/DDBJ databases">
        <title>Genomic of Niabella pedocola.</title>
        <authorList>
            <person name="Wu T."/>
        </authorList>
    </citation>
    <scope>NUCLEOTIDE SEQUENCE [LARGE SCALE GENOMIC DNA]</scope>
    <source>
        <strain evidence="2 3">JCM 31011</strain>
    </source>
</reference>
<evidence type="ECO:0000313" key="3">
    <source>
        <dbReference type="Proteomes" id="UP001199816"/>
    </source>
</evidence>
<feature type="domain" description="Thioredoxin" evidence="1">
    <location>
        <begin position="37"/>
        <end position="177"/>
    </location>
</feature>
<dbReference type="Proteomes" id="UP001199816">
    <property type="component" value="Unassembled WGS sequence"/>
</dbReference>
<organism evidence="2 3">
    <name type="scientific">Niabella pedocola</name>
    <dbReference type="NCBI Taxonomy" id="1752077"/>
    <lineage>
        <taxon>Bacteria</taxon>
        <taxon>Pseudomonadati</taxon>
        <taxon>Bacteroidota</taxon>
        <taxon>Chitinophagia</taxon>
        <taxon>Chitinophagales</taxon>
        <taxon>Chitinophagaceae</taxon>
        <taxon>Niabella</taxon>
    </lineage>
</organism>
<evidence type="ECO:0000259" key="1">
    <source>
        <dbReference type="PROSITE" id="PS51352"/>
    </source>
</evidence>
<sequence length="177" mass="20382">MMYPTAKRSNRYKARPARCRTGFSILILLLAAALAGNAQGKKLPPFQMVQANGQLFKAQQLPMGKPILLVYFSPGCDHCEKLVRQMRQHQAPLARLSVVLITYWPVKEVAAFVKQFSLQQYPNFYTGTEGNTFFVRNYYHLEQLPFMALFTKNGDLVKQYHSEHGWNDLLQQIKNLK</sequence>